<dbReference type="GeneID" id="94551088"/>
<proteinExistence type="predicted"/>
<protein>
    <submittedName>
        <fullName evidence="1">Uncharacterized protein</fullName>
    </submittedName>
</protein>
<keyword evidence="2" id="KW-1185">Reference proteome</keyword>
<dbReference type="AlphaFoldDB" id="A0A2U1F9F8"/>
<dbReference type="EMBL" id="QEKY01000011">
    <property type="protein sequence ID" value="PVZ08796.1"/>
    <property type="molecule type" value="Genomic_DNA"/>
</dbReference>
<evidence type="ECO:0000313" key="1">
    <source>
        <dbReference type="EMBL" id="PVZ08796.1"/>
    </source>
</evidence>
<dbReference type="RefSeq" id="WP_116679624.1">
    <property type="nucleotide sequence ID" value="NZ_JBGXZY010000126.1"/>
</dbReference>
<reference evidence="1 2" key="1">
    <citation type="submission" date="2018-04" db="EMBL/GenBank/DDBJ databases">
        <title>Genomic Encyclopedia of Type Strains, Phase IV (KMG-IV): sequencing the most valuable type-strain genomes for metagenomic binning, comparative biology and taxonomic classification.</title>
        <authorList>
            <person name="Goeker M."/>
        </authorList>
    </citation>
    <scope>NUCLEOTIDE SEQUENCE [LARGE SCALE GENOMIC DNA]</scope>
    <source>
        <strain evidence="1 2">DSM 28520</strain>
    </source>
</reference>
<evidence type="ECO:0000313" key="2">
    <source>
        <dbReference type="Proteomes" id="UP000245462"/>
    </source>
</evidence>
<comment type="caution">
    <text evidence="1">The sequence shown here is derived from an EMBL/GenBank/DDBJ whole genome shotgun (WGS) entry which is preliminary data.</text>
</comment>
<dbReference type="Proteomes" id="UP000245462">
    <property type="component" value="Unassembled WGS sequence"/>
</dbReference>
<name>A0A2U1F9F8_9PORP</name>
<gene>
    <name evidence="1" type="ORF">C7382_11143</name>
</gene>
<dbReference type="OrthoDB" id="5417901at2"/>
<sequence>MKYFVVRYTGTFGYIKPWSALRDGETYSQQFLTPSIIEGMEKKLFPEMLSEKGIHIILRHKLSYREIDVQMEKTQTQGWDSKGKGKDKYFFRPQSILYRGIMLYPSLSLAFADREHAFIASEQHLCLCRNEDVVFPDRDIMEMEEKDFDRLPGFELRFGRDFPDAFMVGYNRFDNNAPMYGRIEIGGEAVLFAK</sequence>
<accession>A0A2U1F9F8</accession>
<organism evidence="1 2">
    <name type="scientific">Porphyromonas loveana</name>
    <dbReference type="NCBI Taxonomy" id="1884669"/>
    <lineage>
        <taxon>Bacteria</taxon>
        <taxon>Pseudomonadati</taxon>
        <taxon>Bacteroidota</taxon>
        <taxon>Bacteroidia</taxon>
        <taxon>Bacteroidales</taxon>
        <taxon>Porphyromonadaceae</taxon>
        <taxon>Porphyromonas</taxon>
    </lineage>
</organism>